<evidence type="ECO:0000256" key="1">
    <source>
        <dbReference type="ARBA" id="ARBA00023122"/>
    </source>
</evidence>
<feature type="domain" description="CBS" evidence="3">
    <location>
        <begin position="75"/>
        <end position="130"/>
    </location>
</feature>
<evidence type="ECO:0000313" key="4">
    <source>
        <dbReference type="EMBL" id="EAR62695.1"/>
    </source>
</evidence>
<dbReference type="OrthoDB" id="9790355at2"/>
<evidence type="ECO:0000256" key="2">
    <source>
        <dbReference type="PROSITE-ProRule" id="PRU00703"/>
    </source>
</evidence>
<dbReference type="InterPro" id="IPR046342">
    <property type="entry name" value="CBS_dom_sf"/>
</dbReference>
<dbReference type="InterPro" id="IPR000644">
    <property type="entry name" value="CBS_dom"/>
</dbReference>
<name>A0A7U8GU13_NEPCE</name>
<dbReference type="CDD" id="cd04629">
    <property type="entry name" value="CBS_pair_bac"/>
    <property type="match status" value="1"/>
</dbReference>
<organism evidence="4 5">
    <name type="scientific">Neptuniibacter caesariensis</name>
    <dbReference type="NCBI Taxonomy" id="207954"/>
    <lineage>
        <taxon>Bacteria</taxon>
        <taxon>Pseudomonadati</taxon>
        <taxon>Pseudomonadota</taxon>
        <taxon>Gammaproteobacteria</taxon>
        <taxon>Oceanospirillales</taxon>
        <taxon>Oceanospirillaceae</taxon>
        <taxon>Neptuniibacter</taxon>
    </lineage>
</organism>
<accession>A0A7U8GU13</accession>
<keyword evidence="5" id="KW-1185">Reference proteome</keyword>
<gene>
    <name evidence="4" type="ORF">MED92_06238</name>
</gene>
<dbReference type="InterPro" id="IPR051257">
    <property type="entry name" value="Diverse_CBS-Domain"/>
</dbReference>
<protein>
    <submittedName>
        <fullName evidence="4">Inosine monophosphate dehydrogenase-related protein</fullName>
    </submittedName>
</protein>
<keyword evidence="1 2" id="KW-0129">CBS domain</keyword>
<comment type="caution">
    <text evidence="4">The sequence shown here is derived from an EMBL/GenBank/DDBJ whole genome shotgun (WGS) entry which is preliminary data.</text>
</comment>
<dbReference type="InterPro" id="IPR044729">
    <property type="entry name" value="CBS_bac"/>
</dbReference>
<dbReference type="SUPFAM" id="SSF54631">
    <property type="entry name" value="CBS-domain pair"/>
    <property type="match status" value="1"/>
</dbReference>
<dbReference type="AlphaFoldDB" id="A0A7U8GU13"/>
<dbReference type="SMART" id="SM00116">
    <property type="entry name" value="CBS"/>
    <property type="match status" value="2"/>
</dbReference>
<dbReference type="EMBL" id="AAOW01000002">
    <property type="protein sequence ID" value="EAR62695.1"/>
    <property type="molecule type" value="Genomic_DNA"/>
</dbReference>
<proteinExistence type="predicted"/>
<reference evidence="4 5" key="1">
    <citation type="submission" date="2006-02" db="EMBL/GenBank/DDBJ databases">
        <authorList>
            <person name="Pinhassi J."/>
            <person name="Pedros-Alio C."/>
            <person name="Ferriera S."/>
            <person name="Johnson J."/>
            <person name="Kravitz S."/>
            <person name="Halpern A."/>
            <person name="Remington K."/>
            <person name="Beeson K."/>
            <person name="Tran B."/>
            <person name="Rogers Y.-H."/>
            <person name="Friedman R."/>
            <person name="Venter J.C."/>
        </authorList>
    </citation>
    <scope>NUCLEOTIDE SEQUENCE [LARGE SCALE GENOMIC DNA]</scope>
    <source>
        <strain evidence="4 5">MED92</strain>
    </source>
</reference>
<evidence type="ECO:0000259" key="3">
    <source>
        <dbReference type="PROSITE" id="PS51371"/>
    </source>
</evidence>
<dbReference type="Proteomes" id="UP000002171">
    <property type="component" value="Unassembled WGS sequence"/>
</dbReference>
<evidence type="ECO:0000313" key="5">
    <source>
        <dbReference type="Proteomes" id="UP000002171"/>
    </source>
</evidence>
<feature type="domain" description="CBS" evidence="3">
    <location>
        <begin position="8"/>
        <end position="67"/>
    </location>
</feature>
<dbReference type="PANTHER" id="PTHR43080">
    <property type="entry name" value="CBS DOMAIN-CONTAINING PROTEIN CBSX3, MITOCHONDRIAL"/>
    <property type="match status" value="1"/>
</dbReference>
<dbReference type="Gene3D" id="3.10.580.10">
    <property type="entry name" value="CBS-domain"/>
    <property type="match status" value="1"/>
</dbReference>
<dbReference type="RefSeq" id="WP_007021713.1">
    <property type="nucleotide sequence ID" value="NZ_CH724126.1"/>
</dbReference>
<dbReference type="Pfam" id="PF00571">
    <property type="entry name" value="CBS"/>
    <property type="match status" value="2"/>
</dbReference>
<dbReference type="PANTHER" id="PTHR43080:SF26">
    <property type="entry name" value="REGULATORY PROTEIN"/>
    <property type="match status" value="1"/>
</dbReference>
<dbReference type="PROSITE" id="PS51371">
    <property type="entry name" value="CBS"/>
    <property type="match status" value="2"/>
</dbReference>
<sequence>MLKVKDIIRRRITALTPEMGLKEAVDKITEAGVLGLPVVDEHGELQGFVSEQDCLTRLLTESYHCDSHITVADIMRKNPLHLSEDLTVFSAAQLMGSGKPKVFPITREGKFVGILTRGHVVQALAESLEACKAF</sequence>